<dbReference type="FunFam" id="1.10.10.10:FF:000001">
    <property type="entry name" value="LysR family transcriptional regulator"/>
    <property type="match status" value="1"/>
</dbReference>
<sequence>MDKLNAISLFCKVIETQSFTQAAQQLDISLAMASKLVAQLEEHLNVRLLHRTTRKITPTEAGLLYYQRCQPILNELKEADDSINNISENLTGKLSFSLPMDFGSRFVAPHLGKFLEAYPHIELHLEFNDRRVDVVSEGFDLVLRVGQLEDSSIVAKKIAESHQIIVASPEYLATHGTPRSIQDLDQHTCLLYENHQTWDFSFGEETLRYKAKGRIYSNNGYSLVQMAKDHQGIINIPKCLVTKELKTGELIPILEHLDQRKLDISLLYPNRRYLSPKVKVFIDFLTTLMKEQKEALVKG</sequence>
<keyword evidence="3" id="KW-0238">DNA-binding</keyword>
<dbReference type="InterPro" id="IPR036388">
    <property type="entry name" value="WH-like_DNA-bd_sf"/>
</dbReference>
<dbReference type="Pfam" id="PF00126">
    <property type="entry name" value="HTH_1"/>
    <property type="match status" value="1"/>
</dbReference>
<dbReference type="PANTHER" id="PTHR30537:SF5">
    <property type="entry name" value="HTH-TYPE TRANSCRIPTIONAL ACTIVATOR TTDR-RELATED"/>
    <property type="match status" value="1"/>
</dbReference>
<dbReference type="GO" id="GO:0043565">
    <property type="term" value="F:sequence-specific DNA binding"/>
    <property type="evidence" value="ECO:0007669"/>
    <property type="project" value="TreeGrafter"/>
</dbReference>
<dbReference type="InterPro" id="IPR036390">
    <property type="entry name" value="WH_DNA-bd_sf"/>
</dbReference>
<dbReference type="InterPro" id="IPR000847">
    <property type="entry name" value="LysR_HTH_N"/>
</dbReference>
<evidence type="ECO:0000256" key="4">
    <source>
        <dbReference type="ARBA" id="ARBA00023163"/>
    </source>
</evidence>
<dbReference type="Proteomes" id="UP000244920">
    <property type="component" value="Chromosome"/>
</dbReference>
<evidence type="ECO:0000256" key="2">
    <source>
        <dbReference type="ARBA" id="ARBA00023015"/>
    </source>
</evidence>
<dbReference type="InterPro" id="IPR005119">
    <property type="entry name" value="LysR_subst-bd"/>
</dbReference>
<comment type="similarity">
    <text evidence="1">Belongs to the LysR transcriptional regulatory family.</text>
</comment>
<dbReference type="Pfam" id="PF03466">
    <property type="entry name" value="LysR_substrate"/>
    <property type="match status" value="1"/>
</dbReference>
<dbReference type="GO" id="GO:0006351">
    <property type="term" value="P:DNA-templated transcription"/>
    <property type="evidence" value="ECO:0007669"/>
    <property type="project" value="TreeGrafter"/>
</dbReference>
<dbReference type="FunFam" id="3.40.190.290:FF:000001">
    <property type="entry name" value="Transcriptional regulator, LysR family"/>
    <property type="match status" value="1"/>
</dbReference>
<evidence type="ECO:0000256" key="1">
    <source>
        <dbReference type="ARBA" id="ARBA00009437"/>
    </source>
</evidence>
<keyword evidence="4" id="KW-0804">Transcription</keyword>
<dbReference type="PROSITE" id="PS50931">
    <property type="entry name" value="HTH_LYSR"/>
    <property type="match status" value="1"/>
</dbReference>
<dbReference type="GO" id="GO:0003700">
    <property type="term" value="F:DNA-binding transcription factor activity"/>
    <property type="evidence" value="ECO:0007669"/>
    <property type="project" value="InterPro"/>
</dbReference>
<evidence type="ECO:0000313" key="6">
    <source>
        <dbReference type="EMBL" id="AWI51520.1"/>
    </source>
</evidence>
<dbReference type="RefSeq" id="WP_108924723.1">
    <property type="nucleotide sequence ID" value="NZ_CP029206.1"/>
</dbReference>
<evidence type="ECO:0000313" key="7">
    <source>
        <dbReference type="Proteomes" id="UP000244920"/>
    </source>
</evidence>
<dbReference type="SUPFAM" id="SSF46785">
    <property type="entry name" value="Winged helix' DNA-binding domain"/>
    <property type="match status" value="1"/>
</dbReference>
<dbReference type="InterPro" id="IPR058163">
    <property type="entry name" value="LysR-type_TF_proteobact-type"/>
</dbReference>
<keyword evidence="2" id="KW-0805">Transcription regulation</keyword>
<name>A0A2U8FKG2_9PAST</name>
<dbReference type="AlphaFoldDB" id="A0A2U8FKG2"/>
<dbReference type="CDD" id="cd08422">
    <property type="entry name" value="PBP2_CrgA_like"/>
    <property type="match status" value="1"/>
</dbReference>
<keyword evidence="7" id="KW-1185">Reference proteome</keyword>
<dbReference type="KEGG" id="apor:DDU33_08515"/>
<organism evidence="6 7">
    <name type="scientific">Actinobacillus porcitonsillarum</name>
    <dbReference type="NCBI Taxonomy" id="189834"/>
    <lineage>
        <taxon>Bacteria</taxon>
        <taxon>Pseudomonadati</taxon>
        <taxon>Pseudomonadota</taxon>
        <taxon>Gammaproteobacteria</taxon>
        <taxon>Pasteurellales</taxon>
        <taxon>Pasteurellaceae</taxon>
        <taxon>Actinobacillus</taxon>
    </lineage>
</organism>
<evidence type="ECO:0000259" key="5">
    <source>
        <dbReference type="PROSITE" id="PS50931"/>
    </source>
</evidence>
<dbReference type="PANTHER" id="PTHR30537">
    <property type="entry name" value="HTH-TYPE TRANSCRIPTIONAL REGULATOR"/>
    <property type="match status" value="1"/>
</dbReference>
<feature type="domain" description="HTH lysR-type" evidence="5">
    <location>
        <begin position="1"/>
        <end position="59"/>
    </location>
</feature>
<dbReference type="Gene3D" id="1.10.10.10">
    <property type="entry name" value="Winged helix-like DNA-binding domain superfamily/Winged helix DNA-binding domain"/>
    <property type="match status" value="1"/>
</dbReference>
<reference evidence="7" key="1">
    <citation type="submission" date="2018-05" db="EMBL/GenBank/DDBJ databases">
        <title>Complete genome sequence of Actinobacillus porcitonsillarum reference strain 9953L55 (CCUG 46996).</title>
        <authorList>
            <person name="Dona V."/>
            <person name="Perreten V."/>
        </authorList>
    </citation>
    <scope>NUCLEOTIDE SEQUENCE [LARGE SCALE GENOMIC DNA]</scope>
    <source>
        <strain evidence="7">9953L55</strain>
    </source>
</reference>
<evidence type="ECO:0000256" key="3">
    <source>
        <dbReference type="ARBA" id="ARBA00023125"/>
    </source>
</evidence>
<proteinExistence type="inferred from homology"/>
<gene>
    <name evidence="6" type="ORF">DDU33_08515</name>
</gene>
<dbReference type="SUPFAM" id="SSF53850">
    <property type="entry name" value="Periplasmic binding protein-like II"/>
    <property type="match status" value="1"/>
</dbReference>
<dbReference type="EMBL" id="CP029206">
    <property type="protein sequence ID" value="AWI51520.1"/>
    <property type="molecule type" value="Genomic_DNA"/>
</dbReference>
<protein>
    <submittedName>
        <fullName evidence="6">LysR family transcriptional regulator</fullName>
    </submittedName>
</protein>
<accession>A0A2U8FKG2</accession>
<dbReference type="Gene3D" id="3.40.190.290">
    <property type="match status" value="1"/>
</dbReference>